<accession>A0ACA9R4A7</accession>
<feature type="non-terminal residue" evidence="1">
    <location>
        <position position="1"/>
    </location>
</feature>
<protein>
    <submittedName>
        <fullName evidence="1">1336_t:CDS:1</fullName>
    </submittedName>
</protein>
<name>A0ACA9R4A7_9GLOM</name>
<dbReference type="Proteomes" id="UP000789525">
    <property type="component" value="Unassembled WGS sequence"/>
</dbReference>
<sequence length="114" mass="12766">CRRPTRQRSSSGSRKSQTRVSRSQTFPQPSQAVARPIKTESVTCTRPSDITTCPDKNTWGLSYDDGPSPDTPRLLDYLASQNLHSTFFVVGSRALSRQDILQAEYMQGHQLSVH</sequence>
<organism evidence="1 2">
    <name type="scientific">Acaulospora colombiana</name>
    <dbReference type="NCBI Taxonomy" id="27376"/>
    <lineage>
        <taxon>Eukaryota</taxon>
        <taxon>Fungi</taxon>
        <taxon>Fungi incertae sedis</taxon>
        <taxon>Mucoromycota</taxon>
        <taxon>Glomeromycotina</taxon>
        <taxon>Glomeromycetes</taxon>
        <taxon>Diversisporales</taxon>
        <taxon>Acaulosporaceae</taxon>
        <taxon>Acaulospora</taxon>
    </lineage>
</organism>
<evidence type="ECO:0000313" key="1">
    <source>
        <dbReference type="EMBL" id="CAG8776477.1"/>
    </source>
</evidence>
<keyword evidence="2" id="KW-1185">Reference proteome</keyword>
<gene>
    <name evidence="1" type="ORF">ACOLOM_LOCUS14117</name>
</gene>
<feature type="non-terminal residue" evidence="1">
    <location>
        <position position="114"/>
    </location>
</feature>
<proteinExistence type="predicted"/>
<evidence type="ECO:0000313" key="2">
    <source>
        <dbReference type="Proteomes" id="UP000789525"/>
    </source>
</evidence>
<reference evidence="1" key="1">
    <citation type="submission" date="2021-06" db="EMBL/GenBank/DDBJ databases">
        <authorList>
            <person name="Kallberg Y."/>
            <person name="Tangrot J."/>
            <person name="Rosling A."/>
        </authorList>
    </citation>
    <scope>NUCLEOTIDE SEQUENCE</scope>
    <source>
        <strain evidence="1">CL356</strain>
    </source>
</reference>
<comment type="caution">
    <text evidence="1">The sequence shown here is derived from an EMBL/GenBank/DDBJ whole genome shotgun (WGS) entry which is preliminary data.</text>
</comment>
<dbReference type="EMBL" id="CAJVPT010068410">
    <property type="protein sequence ID" value="CAG8776477.1"/>
    <property type="molecule type" value="Genomic_DNA"/>
</dbReference>